<reference evidence="3" key="1">
    <citation type="submission" date="2017-02" db="EMBL/GenBank/DDBJ databases">
        <authorList>
            <person name="Varghese N."/>
            <person name="Submissions S."/>
        </authorList>
    </citation>
    <scope>NUCLEOTIDE SEQUENCE [LARGE SCALE GENOMIC DNA]</scope>
    <source>
        <strain evidence="3">ATCC 25662</strain>
    </source>
</reference>
<dbReference type="Proteomes" id="UP000243297">
    <property type="component" value="Unassembled WGS sequence"/>
</dbReference>
<dbReference type="PANTHER" id="PTHR24567:SF26">
    <property type="entry name" value="REGULATORY PROTEIN YEIL"/>
    <property type="match status" value="1"/>
</dbReference>
<dbReference type="CDD" id="cd00038">
    <property type="entry name" value="CAP_ED"/>
    <property type="match status" value="1"/>
</dbReference>
<organism evidence="2 3">
    <name type="scientific">Anaerorhabdus furcosa</name>
    <dbReference type="NCBI Taxonomy" id="118967"/>
    <lineage>
        <taxon>Bacteria</taxon>
        <taxon>Bacillati</taxon>
        <taxon>Bacillota</taxon>
        <taxon>Erysipelotrichia</taxon>
        <taxon>Erysipelotrichales</taxon>
        <taxon>Erysipelotrichaceae</taxon>
        <taxon>Anaerorhabdus</taxon>
    </lineage>
</organism>
<evidence type="ECO:0000313" key="2">
    <source>
        <dbReference type="EMBL" id="SJZ55408.1"/>
    </source>
</evidence>
<dbReference type="GO" id="GO:0003700">
    <property type="term" value="F:DNA-binding transcription factor activity"/>
    <property type="evidence" value="ECO:0007669"/>
    <property type="project" value="TreeGrafter"/>
</dbReference>
<feature type="domain" description="Cyclic nucleotide-binding" evidence="1">
    <location>
        <begin position="4"/>
        <end position="104"/>
    </location>
</feature>
<gene>
    <name evidence="2" type="ORF">SAMN02745191_0943</name>
</gene>
<dbReference type="STRING" id="118967.SAMN02745191_0943"/>
<sequence>MGKIFDDLLNEDFNRILSKSIVREFDKHEIIFSKGSKPTYLFILLEGSVYICDDSIDGKRNILTIVNEKNDCFGEVYLFMNLDYPYYSIATTKVKVIQIPKDVFLSEKVLTERMNQFLAEKAYILSRKLQVLMKNSLREKILEVIKIKDIVYLKRYELAEYLGVSRPALSKEIYSLIDEGILELNEDGIINIIKR</sequence>
<dbReference type="InterPro" id="IPR014710">
    <property type="entry name" value="RmlC-like_jellyroll"/>
</dbReference>
<dbReference type="OrthoDB" id="1116216at2"/>
<dbReference type="InterPro" id="IPR000595">
    <property type="entry name" value="cNMP-bd_dom"/>
</dbReference>
<keyword evidence="2" id="KW-0808">Transferase</keyword>
<dbReference type="EMBL" id="FUWY01000002">
    <property type="protein sequence ID" value="SJZ55408.1"/>
    <property type="molecule type" value="Genomic_DNA"/>
</dbReference>
<dbReference type="InterPro" id="IPR018490">
    <property type="entry name" value="cNMP-bd_dom_sf"/>
</dbReference>
<evidence type="ECO:0000313" key="3">
    <source>
        <dbReference type="Proteomes" id="UP000243297"/>
    </source>
</evidence>
<accession>A0A1T4LLM1</accession>
<proteinExistence type="predicted"/>
<dbReference type="SUPFAM" id="SSF46785">
    <property type="entry name" value="Winged helix' DNA-binding domain"/>
    <property type="match status" value="1"/>
</dbReference>
<dbReference type="SMART" id="SM00100">
    <property type="entry name" value="cNMP"/>
    <property type="match status" value="1"/>
</dbReference>
<dbReference type="Gene3D" id="2.60.120.10">
    <property type="entry name" value="Jelly Rolls"/>
    <property type="match status" value="1"/>
</dbReference>
<dbReference type="RefSeq" id="WP_078711368.1">
    <property type="nucleotide sequence ID" value="NZ_FUWY01000002.1"/>
</dbReference>
<dbReference type="SUPFAM" id="SSF51206">
    <property type="entry name" value="cAMP-binding domain-like"/>
    <property type="match status" value="1"/>
</dbReference>
<dbReference type="AlphaFoldDB" id="A0A1T4LLM1"/>
<evidence type="ECO:0000259" key="1">
    <source>
        <dbReference type="PROSITE" id="PS50042"/>
    </source>
</evidence>
<dbReference type="PANTHER" id="PTHR24567">
    <property type="entry name" value="CRP FAMILY TRANSCRIPTIONAL REGULATORY PROTEIN"/>
    <property type="match status" value="1"/>
</dbReference>
<dbReference type="GO" id="GO:0005829">
    <property type="term" value="C:cytosol"/>
    <property type="evidence" value="ECO:0007669"/>
    <property type="project" value="TreeGrafter"/>
</dbReference>
<keyword evidence="3" id="KW-1185">Reference proteome</keyword>
<dbReference type="InterPro" id="IPR036390">
    <property type="entry name" value="WH_DNA-bd_sf"/>
</dbReference>
<protein>
    <submittedName>
        <fullName evidence="2">cAMP-binding domain of CRP or a regulatory subunit of cAMP-dependent protein kinases</fullName>
    </submittedName>
</protein>
<dbReference type="PROSITE" id="PS50042">
    <property type="entry name" value="CNMP_BINDING_3"/>
    <property type="match status" value="1"/>
</dbReference>
<dbReference type="Pfam" id="PF00027">
    <property type="entry name" value="cNMP_binding"/>
    <property type="match status" value="1"/>
</dbReference>
<dbReference type="InterPro" id="IPR050397">
    <property type="entry name" value="Env_Response_Regulators"/>
</dbReference>
<name>A0A1T4LLM1_9FIRM</name>
<dbReference type="GO" id="GO:0016301">
    <property type="term" value="F:kinase activity"/>
    <property type="evidence" value="ECO:0007669"/>
    <property type="project" value="UniProtKB-KW"/>
</dbReference>
<keyword evidence="2" id="KW-0418">Kinase</keyword>